<dbReference type="HAMAP" id="MF_01345_B">
    <property type="entry name" value="Ribosomal_uS17_B"/>
    <property type="match status" value="1"/>
</dbReference>
<evidence type="ECO:0000256" key="5">
    <source>
        <dbReference type="ARBA" id="ARBA00022884"/>
    </source>
</evidence>
<evidence type="ECO:0000256" key="8">
    <source>
        <dbReference type="HAMAP-Rule" id="MF_01345"/>
    </source>
</evidence>
<evidence type="ECO:0000256" key="3">
    <source>
        <dbReference type="ARBA" id="ARBA00011458"/>
    </source>
</evidence>
<dbReference type="GO" id="GO:0006412">
    <property type="term" value="P:translation"/>
    <property type="evidence" value="ECO:0007669"/>
    <property type="project" value="UniProtKB-UniRule"/>
</dbReference>
<evidence type="ECO:0000256" key="1">
    <source>
        <dbReference type="ARBA" id="ARBA00002932"/>
    </source>
</evidence>
<dbReference type="GO" id="GO:0022627">
    <property type="term" value="C:cytosolic small ribosomal subunit"/>
    <property type="evidence" value="ECO:0007669"/>
    <property type="project" value="UniProtKB-UniRule"/>
</dbReference>
<dbReference type="RefSeq" id="WP_251195077.1">
    <property type="nucleotide sequence ID" value="NZ_JAMBOL010000019.1"/>
</dbReference>
<protein>
    <recommendedName>
        <fullName evidence="8">Small ribosomal subunit protein uS17</fullName>
    </recommendedName>
</protein>
<evidence type="ECO:0000256" key="9">
    <source>
        <dbReference type="RuleBase" id="RU003872"/>
    </source>
</evidence>
<dbReference type="InterPro" id="IPR019984">
    <property type="entry name" value="Ribosomal_uS17_bact/chlr"/>
</dbReference>
<dbReference type="Proteomes" id="UP001139179">
    <property type="component" value="Unassembled WGS sequence"/>
</dbReference>
<accession>A0A9X2DRB2</accession>
<dbReference type="SUPFAM" id="SSF50249">
    <property type="entry name" value="Nucleic acid-binding proteins"/>
    <property type="match status" value="1"/>
</dbReference>
<dbReference type="PANTHER" id="PTHR10744">
    <property type="entry name" value="40S RIBOSOMAL PROTEIN S11 FAMILY MEMBER"/>
    <property type="match status" value="1"/>
</dbReference>
<evidence type="ECO:0000256" key="2">
    <source>
        <dbReference type="ARBA" id="ARBA00010254"/>
    </source>
</evidence>
<dbReference type="PRINTS" id="PR00973">
    <property type="entry name" value="RIBOSOMALS17"/>
</dbReference>
<reference evidence="10" key="1">
    <citation type="submission" date="2022-05" db="EMBL/GenBank/DDBJ databases">
        <title>Comparative Genomics of Spacecraft Associated Microbes.</title>
        <authorList>
            <person name="Tran M.T."/>
            <person name="Wright A."/>
            <person name="Seuylemezian A."/>
            <person name="Eisen J."/>
            <person name="Coil D."/>
        </authorList>
    </citation>
    <scope>NUCLEOTIDE SEQUENCE</scope>
    <source>
        <strain evidence="10">214.1.1</strain>
    </source>
</reference>
<evidence type="ECO:0000256" key="7">
    <source>
        <dbReference type="ARBA" id="ARBA00023274"/>
    </source>
</evidence>
<dbReference type="NCBIfam" id="NF004123">
    <property type="entry name" value="PRK05610.1"/>
    <property type="match status" value="1"/>
</dbReference>
<evidence type="ECO:0000256" key="4">
    <source>
        <dbReference type="ARBA" id="ARBA00022730"/>
    </source>
</evidence>
<dbReference type="CDD" id="cd00364">
    <property type="entry name" value="Ribosomal_uS17"/>
    <property type="match status" value="1"/>
</dbReference>
<dbReference type="AlphaFoldDB" id="A0A9X2DRB2"/>
<gene>
    <name evidence="8 10" type="primary">rpsQ</name>
    <name evidence="10" type="ORF">M3202_16550</name>
</gene>
<keyword evidence="7 8" id="KW-0687">Ribonucleoprotein</keyword>
<dbReference type="GO" id="GO:0003735">
    <property type="term" value="F:structural constituent of ribosome"/>
    <property type="evidence" value="ECO:0007669"/>
    <property type="project" value="UniProtKB-UniRule"/>
</dbReference>
<dbReference type="EMBL" id="JAMBOL010000019">
    <property type="protein sequence ID" value="MCM3715676.1"/>
    <property type="molecule type" value="Genomic_DNA"/>
</dbReference>
<keyword evidence="11" id="KW-1185">Reference proteome</keyword>
<dbReference type="NCBIfam" id="TIGR03635">
    <property type="entry name" value="uS17_bact"/>
    <property type="match status" value="1"/>
</dbReference>
<keyword evidence="6 8" id="KW-0689">Ribosomal protein</keyword>
<dbReference type="Pfam" id="PF00366">
    <property type="entry name" value="Ribosomal_S17"/>
    <property type="match status" value="1"/>
</dbReference>
<comment type="function">
    <text evidence="1 8">One of the primary rRNA binding proteins, it binds specifically to the 5'-end of 16S ribosomal RNA.</text>
</comment>
<dbReference type="Gene3D" id="2.40.50.140">
    <property type="entry name" value="Nucleic acid-binding proteins"/>
    <property type="match status" value="1"/>
</dbReference>
<dbReference type="FunFam" id="2.40.50.140:FF:000026">
    <property type="entry name" value="30S ribosomal protein S17"/>
    <property type="match status" value="1"/>
</dbReference>
<dbReference type="PROSITE" id="PS00056">
    <property type="entry name" value="RIBOSOMAL_S17"/>
    <property type="match status" value="1"/>
</dbReference>
<comment type="subunit">
    <text evidence="3 8">Part of the 30S ribosomal subunit.</text>
</comment>
<comment type="similarity">
    <text evidence="2 8 9">Belongs to the universal ribosomal protein uS17 family.</text>
</comment>
<evidence type="ECO:0000313" key="11">
    <source>
        <dbReference type="Proteomes" id="UP001139179"/>
    </source>
</evidence>
<dbReference type="InterPro" id="IPR012340">
    <property type="entry name" value="NA-bd_OB-fold"/>
</dbReference>
<keyword evidence="4 8" id="KW-0699">rRNA-binding</keyword>
<evidence type="ECO:0000313" key="10">
    <source>
        <dbReference type="EMBL" id="MCM3715676.1"/>
    </source>
</evidence>
<dbReference type="InterPro" id="IPR000266">
    <property type="entry name" value="Ribosomal_uS17"/>
</dbReference>
<dbReference type="GO" id="GO:0019843">
    <property type="term" value="F:rRNA binding"/>
    <property type="evidence" value="ECO:0007669"/>
    <property type="project" value="UniProtKB-UniRule"/>
</dbReference>
<sequence>MERNHRKVYRGRVVSDKMDKTITVLVETYKKDRLYGKRVKYSKKFKAHDEENKAKIGDIVEIMETRPLSKDKRFRLIEIVEEAVII</sequence>
<dbReference type="PANTHER" id="PTHR10744:SF1">
    <property type="entry name" value="SMALL RIBOSOMAL SUBUNIT PROTEIN US17M"/>
    <property type="match status" value="1"/>
</dbReference>
<name>A0A9X2DRB2_9BACI</name>
<comment type="caution">
    <text evidence="10">The sequence shown here is derived from an EMBL/GenBank/DDBJ whole genome shotgun (WGS) entry which is preliminary data.</text>
</comment>
<dbReference type="InterPro" id="IPR019979">
    <property type="entry name" value="Ribosomal_uS17_CS"/>
</dbReference>
<evidence type="ECO:0000256" key="6">
    <source>
        <dbReference type="ARBA" id="ARBA00022980"/>
    </source>
</evidence>
<proteinExistence type="inferred from homology"/>
<keyword evidence="5 8" id="KW-0694">RNA-binding</keyword>
<organism evidence="10 11">
    <name type="scientific">Halalkalibacter oceani</name>
    <dbReference type="NCBI Taxonomy" id="1653776"/>
    <lineage>
        <taxon>Bacteria</taxon>
        <taxon>Bacillati</taxon>
        <taxon>Bacillota</taxon>
        <taxon>Bacilli</taxon>
        <taxon>Bacillales</taxon>
        <taxon>Bacillaceae</taxon>
        <taxon>Halalkalibacter</taxon>
    </lineage>
</organism>